<proteinExistence type="predicted"/>
<dbReference type="EMBL" id="KN818411">
    <property type="protein sequence ID" value="KIL56608.1"/>
    <property type="molecule type" value="Genomic_DNA"/>
</dbReference>
<name>A0A0C2WKB6_AMAMK</name>
<gene>
    <name evidence="2" type="ORF">M378DRAFT_172540</name>
    <name evidence="1" type="ORF">M378DRAFT_172918</name>
</gene>
<dbReference type="HOGENOM" id="CLU_3086715_0_0_1"/>
<keyword evidence="3" id="KW-1185">Reference proteome</keyword>
<reference evidence="2 3" key="1">
    <citation type="submission" date="2014-04" db="EMBL/GenBank/DDBJ databases">
        <title>Evolutionary Origins and Diversification of the Mycorrhizal Mutualists.</title>
        <authorList>
            <consortium name="DOE Joint Genome Institute"/>
            <consortium name="Mycorrhizal Genomics Consortium"/>
            <person name="Kohler A."/>
            <person name="Kuo A."/>
            <person name="Nagy L.G."/>
            <person name="Floudas D."/>
            <person name="Copeland A."/>
            <person name="Barry K.W."/>
            <person name="Cichocki N."/>
            <person name="Veneault-Fourrey C."/>
            <person name="LaButti K."/>
            <person name="Lindquist E.A."/>
            <person name="Lipzen A."/>
            <person name="Lundell T."/>
            <person name="Morin E."/>
            <person name="Murat C."/>
            <person name="Riley R."/>
            <person name="Ohm R."/>
            <person name="Sun H."/>
            <person name="Tunlid A."/>
            <person name="Henrissat B."/>
            <person name="Grigoriev I.V."/>
            <person name="Hibbett D.S."/>
            <person name="Martin F."/>
        </authorList>
    </citation>
    <scope>NUCLEOTIDE SEQUENCE [LARGE SCALE GENOMIC DNA]</scope>
    <source>
        <strain evidence="2 3">Koide BX008</strain>
    </source>
</reference>
<sequence>MASVLAVQLPGIVDVVRISISPVFGVGGLTETGKTKRKRCRCECIPWGSVSL</sequence>
<organism evidence="2 3">
    <name type="scientific">Amanita muscaria (strain Koide BX008)</name>
    <dbReference type="NCBI Taxonomy" id="946122"/>
    <lineage>
        <taxon>Eukaryota</taxon>
        <taxon>Fungi</taxon>
        <taxon>Dikarya</taxon>
        <taxon>Basidiomycota</taxon>
        <taxon>Agaricomycotina</taxon>
        <taxon>Agaricomycetes</taxon>
        <taxon>Agaricomycetidae</taxon>
        <taxon>Agaricales</taxon>
        <taxon>Pluteineae</taxon>
        <taxon>Amanitaceae</taxon>
        <taxon>Amanita</taxon>
    </lineage>
</organism>
<evidence type="ECO:0000313" key="1">
    <source>
        <dbReference type="EMBL" id="KIL56206.1"/>
    </source>
</evidence>
<dbReference type="EMBL" id="KN818439">
    <property type="protein sequence ID" value="KIL56206.1"/>
    <property type="molecule type" value="Genomic_DNA"/>
</dbReference>
<dbReference type="AlphaFoldDB" id="A0A0C2WKB6"/>
<evidence type="ECO:0000313" key="2">
    <source>
        <dbReference type="EMBL" id="KIL56608.1"/>
    </source>
</evidence>
<accession>A0A0C2WKB6</accession>
<protein>
    <submittedName>
        <fullName evidence="2">Uncharacterized protein</fullName>
    </submittedName>
</protein>
<dbReference type="Proteomes" id="UP000054549">
    <property type="component" value="Unassembled WGS sequence"/>
</dbReference>
<evidence type="ECO:0000313" key="3">
    <source>
        <dbReference type="Proteomes" id="UP000054549"/>
    </source>
</evidence>